<dbReference type="STRING" id="139723.A0A182MQY5"/>
<dbReference type="AlphaFoldDB" id="A0A182MQY5"/>
<feature type="transmembrane region" description="Helical" evidence="6">
    <location>
        <begin position="20"/>
        <end position="42"/>
    </location>
</feature>
<keyword evidence="3 6" id="KW-0812">Transmembrane</keyword>
<evidence type="ECO:0008006" key="9">
    <source>
        <dbReference type="Google" id="ProtNLM"/>
    </source>
</evidence>
<dbReference type="EnsemblMetazoa" id="ACUA024156-RA">
    <property type="protein sequence ID" value="ACUA024156-PA"/>
    <property type="gene ID" value="ACUA024156"/>
</dbReference>
<keyword evidence="5 6" id="KW-0472">Membrane</keyword>
<reference evidence="7" key="2">
    <citation type="submission" date="2020-05" db="UniProtKB">
        <authorList>
            <consortium name="EnsemblMetazoa"/>
        </authorList>
    </citation>
    <scope>IDENTIFICATION</scope>
    <source>
        <strain evidence="7">A-37</strain>
    </source>
</reference>
<evidence type="ECO:0000256" key="5">
    <source>
        <dbReference type="ARBA" id="ARBA00023136"/>
    </source>
</evidence>
<evidence type="ECO:0000313" key="7">
    <source>
        <dbReference type="EnsemblMetazoa" id="ACUA024156-PA"/>
    </source>
</evidence>
<feature type="transmembrane region" description="Helical" evidence="6">
    <location>
        <begin position="103"/>
        <end position="129"/>
    </location>
</feature>
<reference evidence="8" key="1">
    <citation type="submission" date="2013-09" db="EMBL/GenBank/DDBJ databases">
        <title>The Genome Sequence of Anopheles culicifacies species A.</title>
        <authorList>
            <consortium name="The Broad Institute Genomics Platform"/>
            <person name="Neafsey D.E."/>
            <person name="Besansky N."/>
            <person name="Howell P."/>
            <person name="Walton C."/>
            <person name="Young S.K."/>
            <person name="Zeng Q."/>
            <person name="Gargeya S."/>
            <person name="Fitzgerald M."/>
            <person name="Haas B."/>
            <person name="Abouelleil A."/>
            <person name="Allen A.W."/>
            <person name="Alvarado L."/>
            <person name="Arachchi H.M."/>
            <person name="Berlin A.M."/>
            <person name="Chapman S.B."/>
            <person name="Gainer-Dewar J."/>
            <person name="Goldberg J."/>
            <person name="Griggs A."/>
            <person name="Gujja S."/>
            <person name="Hansen M."/>
            <person name="Howarth C."/>
            <person name="Imamovic A."/>
            <person name="Ireland A."/>
            <person name="Larimer J."/>
            <person name="McCowan C."/>
            <person name="Murphy C."/>
            <person name="Pearson M."/>
            <person name="Poon T.W."/>
            <person name="Priest M."/>
            <person name="Roberts A."/>
            <person name="Saif S."/>
            <person name="Shea T."/>
            <person name="Sisk P."/>
            <person name="Sykes S."/>
            <person name="Wortman J."/>
            <person name="Nusbaum C."/>
            <person name="Birren B."/>
        </authorList>
    </citation>
    <scope>NUCLEOTIDE SEQUENCE [LARGE SCALE GENOMIC DNA]</scope>
    <source>
        <strain evidence="8">A-37</strain>
    </source>
</reference>
<organism evidence="7 8">
    <name type="scientific">Anopheles culicifacies</name>
    <dbReference type="NCBI Taxonomy" id="139723"/>
    <lineage>
        <taxon>Eukaryota</taxon>
        <taxon>Metazoa</taxon>
        <taxon>Ecdysozoa</taxon>
        <taxon>Arthropoda</taxon>
        <taxon>Hexapoda</taxon>
        <taxon>Insecta</taxon>
        <taxon>Pterygota</taxon>
        <taxon>Neoptera</taxon>
        <taxon>Endopterygota</taxon>
        <taxon>Diptera</taxon>
        <taxon>Nematocera</taxon>
        <taxon>Culicoidea</taxon>
        <taxon>Culicidae</taxon>
        <taxon>Anophelinae</taxon>
        <taxon>Anopheles</taxon>
        <taxon>culicifacies species complex</taxon>
    </lineage>
</organism>
<feature type="transmembrane region" description="Helical" evidence="6">
    <location>
        <begin position="76"/>
        <end position="97"/>
    </location>
</feature>
<dbReference type="Pfam" id="PF04133">
    <property type="entry name" value="Vps55"/>
    <property type="match status" value="1"/>
</dbReference>
<comment type="subcellular location">
    <subcellularLocation>
        <location evidence="1">Membrane</location>
        <topology evidence="1">Multi-pass membrane protein</topology>
    </subcellularLocation>
</comment>
<evidence type="ECO:0000256" key="6">
    <source>
        <dbReference type="SAM" id="Phobius"/>
    </source>
</evidence>
<proteinExistence type="inferred from homology"/>
<evidence type="ECO:0000256" key="2">
    <source>
        <dbReference type="ARBA" id="ARBA00005645"/>
    </source>
</evidence>
<dbReference type="Proteomes" id="UP000075883">
    <property type="component" value="Unassembled WGS sequence"/>
</dbReference>
<evidence type="ECO:0000256" key="4">
    <source>
        <dbReference type="ARBA" id="ARBA00022989"/>
    </source>
</evidence>
<dbReference type="InterPro" id="IPR007262">
    <property type="entry name" value="Vps55/LEPROT"/>
</dbReference>
<dbReference type="VEuPathDB" id="VectorBase:ACUA024156"/>
<dbReference type="PANTHER" id="PTHR12050:SF0">
    <property type="entry name" value="RH04491P"/>
    <property type="match status" value="1"/>
</dbReference>
<keyword evidence="8" id="KW-1185">Reference proteome</keyword>
<protein>
    <recommendedName>
        <fullName evidence="9">Leptin receptor overlapping transcript-like 1</fullName>
    </recommendedName>
</protein>
<dbReference type="PANTHER" id="PTHR12050">
    <property type="entry name" value="LEPTIN RECEPTOR-RELATED"/>
    <property type="match status" value="1"/>
</dbReference>
<dbReference type="GO" id="GO:0005768">
    <property type="term" value="C:endosome"/>
    <property type="evidence" value="ECO:0007669"/>
    <property type="project" value="TreeGrafter"/>
</dbReference>
<name>A0A182MQY5_9DIPT</name>
<comment type="similarity">
    <text evidence="2">Belongs to the OB-RGRP/VPS55 family.</text>
</comment>
<dbReference type="GO" id="GO:0016020">
    <property type="term" value="C:membrane"/>
    <property type="evidence" value="ECO:0007669"/>
    <property type="project" value="UniProtKB-SubCell"/>
</dbReference>
<evidence type="ECO:0000256" key="1">
    <source>
        <dbReference type="ARBA" id="ARBA00004141"/>
    </source>
</evidence>
<sequence>MTDRAGRTDEQNVKSPAKIVMLAMFGSIGMAMIILACALPAYNSWWPIFAVLFYLLCPLPTFIAKRSHSSDDSSRAAHAMFATIGIVMSSFALPIVLARAEVIQWGACLLTLAGNVDAYVTMLAFYFGFESSDSGMW</sequence>
<keyword evidence="4 6" id="KW-1133">Transmembrane helix</keyword>
<evidence type="ECO:0000256" key="3">
    <source>
        <dbReference type="ARBA" id="ARBA00022692"/>
    </source>
</evidence>
<dbReference type="EMBL" id="AXCM01009230">
    <property type="status" value="NOT_ANNOTATED_CDS"/>
    <property type="molecule type" value="Genomic_DNA"/>
</dbReference>
<accession>A0A182MQY5</accession>
<dbReference type="GO" id="GO:0032511">
    <property type="term" value="P:late endosome to vacuole transport via multivesicular body sorting pathway"/>
    <property type="evidence" value="ECO:0007669"/>
    <property type="project" value="TreeGrafter"/>
</dbReference>
<evidence type="ECO:0000313" key="8">
    <source>
        <dbReference type="Proteomes" id="UP000075883"/>
    </source>
</evidence>